<dbReference type="PANTHER" id="PTHR22012:SF2">
    <property type="entry name" value="FIBROUS SHEATH-INTERACTING PROTEIN 1"/>
    <property type="match status" value="1"/>
</dbReference>
<evidence type="ECO:0000256" key="3">
    <source>
        <dbReference type="ARBA" id="ARBA00023054"/>
    </source>
</evidence>
<dbReference type="PANTHER" id="PTHR22012">
    <property type="entry name" value="FIBROUS SHEATH INTERACTING PROTEIN 1"/>
    <property type="match status" value="1"/>
</dbReference>
<evidence type="ECO:0000313" key="6">
    <source>
        <dbReference type="EMBL" id="KAH0620585.1"/>
    </source>
</evidence>
<feature type="region of interest" description="Disordered" evidence="5">
    <location>
        <begin position="121"/>
        <end position="141"/>
    </location>
</feature>
<dbReference type="EMBL" id="JAIPUX010003289">
    <property type="protein sequence ID" value="KAH0620585.1"/>
    <property type="molecule type" value="Genomic_DNA"/>
</dbReference>
<accession>A0ABQ7STE9</accession>
<evidence type="ECO:0000256" key="4">
    <source>
        <dbReference type="SAM" id="Coils"/>
    </source>
</evidence>
<organism evidence="6 7">
    <name type="scientific">Phrynosoma platyrhinos</name>
    <name type="common">Desert horned lizard</name>
    <dbReference type="NCBI Taxonomy" id="52577"/>
    <lineage>
        <taxon>Eukaryota</taxon>
        <taxon>Metazoa</taxon>
        <taxon>Chordata</taxon>
        <taxon>Craniata</taxon>
        <taxon>Vertebrata</taxon>
        <taxon>Euteleostomi</taxon>
        <taxon>Lepidosauria</taxon>
        <taxon>Squamata</taxon>
        <taxon>Bifurcata</taxon>
        <taxon>Unidentata</taxon>
        <taxon>Episquamata</taxon>
        <taxon>Toxicofera</taxon>
        <taxon>Iguania</taxon>
        <taxon>Phrynosomatidae</taxon>
        <taxon>Phrynosomatinae</taxon>
        <taxon>Phrynosoma</taxon>
    </lineage>
</organism>
<evidence type="ECO:0000313" key="7">
    <source>
        <dbReference type="Proteomes" id="UP000826234"/>
    </source>
</evidence>
<dbReference type="InterPro" id="IPR026246">
    <property type="entry name" value="Fsip1"/>
</dbReference>
<gene>
    <name evidence="6" type="ORF">JD844_021212</name>
</gene>
<feature type="coiled-coil region" evidence="4">
    <location>
        <begin position="296"/>
        <end position="330"/>
    </location>
</feature>
<feature type="non-terminal residue" evidence="6">
    <location>
        <position position="432"/>
    </location>
</feature>
<evidence type="ECO:0000256" key="2">
    <source>
        <dbReference type="ARBA" id="ARBA00019480"/>
    </source>
</evidence>
<dbReference type="Proteomes" id="UP000826234">
    <property type="component" value="Unassembled WGS sequence"/>
</dbReference>
<sequence length="432" mass="48933">MRNKARNGQASNFRPQFLLLMPALMDITRGSLDEISRPATNSRINHGTKVLSTSLEVLTPEPDSSKIDFSNNHTEDESIFFHANAEECGLKKSESSQEISERKSNSGFQLVIQDENQVEEYSSSSVDSENDRAENQLSSCSNAPQKKLAKLQKVAVKSSNLNDTKEKDVDPLILKAIKKMKKLDEILANKQSQERAIKKQGRELRRKLWEEFQCTTSRSSSVITEEVENTSRFLALASPLPETLDSSAVEEDQVFVSVFHTQLNPENYAYSGRQSKQGIRYINIFAFQIAFFIQLAKDSANQVVMLEEEKKRLTELLKETEDDTNELQVNEKEATGWLVPGEGYTPEPVEYRHLAEINAKLEVVISDGDLSAVHNSCSEVPIQIYQESLAYANRKLETIPGEKVLRDTKEERDQQNRLKEIDQQLKILEGTV</sequence>
<comment type="similarity">
    <text evidence="1">Belongs to the FSIP1 family.</text>
</comment>
<name>A0ABQ7STE9_PHRPL</name>
<keyword evidence="3 4" id="KW-0175">Coiled coil</keyword>
<proteinExistence type="inferred from homology"/>
<dbReference type="Pfam" id="PF15554">
    <property type="entry name" value="FSIP1"/>
    <property type="match status" value="2"/>
</dbReference>
<evidence type="ECO:0000256" key="1">
    <source>
        <dbReference type="ARBA" id="ARBA00010495"/>
    </source>
</evidence>
<evidence type="ECO:0000256" key="5">
    <source>
        <dbReference type="SAM" id="MobiDB-lite"/>
    </source>
</evidence>
<dbReference type="PRINTS" id="PR02075">
    <property type="entry name" value="FIBSHEATHIP1"/>
</dbReference>
<comment type="caution">
    <text evidence="6">The sequence shown here is derived from an EMBL/GenBank/DDBJ whole genome shotgun (WGS) entry which is preliminary data.</text>
</comment>
<protein>
    <recommendedName>
        <fullName evidence="2">Fibrous sheath-interacting protein 1</fullName>
    </recommendedName>
</protein>
<reference evidence="6 7" key="1">
    <citation type="journal article" date="2022" name="Gigascience">
        <title>A chromosome-level genome assembly and annotation of the desert horned lizard, Phrynosoma platyrhinos, provides insight into chromosomal rearrangements among reptiles.</title>
        <authorList>
            <person name="Koochekian N."/>
            <person name="Ascanio A."/>
            <person name="Farleigh K."/>
            <person name="Card D.C."/>
            <person name="Schield D.R."/>
            <person name="Castoe T.A."/>
            <person name="Jezkova T."/>
        </authorList>
    </citation>
    <scope>NUCLEOTIDE SEQUENCE [LARGE SCALE GENOMIC DNA]</scope>
    <source>
        <strain evidence="6">NK-2021</strain>
    </source>
</reference>
<keyword evidence="7" id="KW-1185">Reference proteome</keyword>